<keyword evidence="1" id="KW-0472">Membrane</keyword>
<dbReference type="EMBL" id="JWHR01000111">
    <property type="protein sequence ID" value="KHS56545.1"/>
    <property type="molecule type" value="Genomic_DNA"/>
</dbReference>
<keyword evidence="1" id="KW-1133">Transmembrane helix</keyword>
<sequence>MKNYNGKVFREKSLMFNFIFILLMFAITQIIGIIICFNYGDMNIFLDTMIIFALNYILYKALRF</sequence>
<comment type="caution">
    <text evidence="2">The sequence shown here is derived from an EMBL/GenBank/DDBJ whole genome shotgun (WGS) entry which is preliminary data.</text>
</comment>
<dbReference type="RefSeq" id="WP_039680311.1">
    <property type="nucleotide sequence ID" value="NZ_JAWGXO010000025.1"/>
</dbReference>
<organism evidence="2 3">
    <name type="scientific">Terrisporobacter othiniensis</name>
    <dbReference type="NCBI Taxonomy" id="1577792"/>
    <lineage>
        <taxon>Bacteria</taxon>
        <taxon>Bacillati</taxon>
        <taxon>Bacillota</taxon>
        <taxon>Clostridia</taxon>
        <taxon>Peptostreptococcales</taxon>
        <taxon>Peptostreptococcaceae</taxon>
        <taxon>Terrisporobacter</taxon>
    </lineage>
</organism>
<gene>
    <name evidence="2" type="ORF">QX51_12800</name>
</gene>
<reference evidence="2 3" key="1">
    <citation type="submission" date="2014-12" db="EMBL/GenBank/DDBJ databases">
        <title>Draft genome sequence of Terrisporobacter sp. 08-306576, isolated from the blood culture of a bacteremia patient.</title>
        <authorList>
            <person name="Lund L.C."/>
            <person name="Sydenham T.V."/>
            <person name="Hogh S.V."/>
            <person name="Skov M.N."/>
            <person name="Kemp M."/>
            <person name="Justesen U.S."/>
        </authorList>
    </citation>
    <scope>NUCLEOTIDE SEQUENCE [LARGE SCALE GENOMIC DNA]</scope>
    <source>
        <strain evidence="2 3">08-306576</strain>
    </source>
</reference>
<keyword evidence="1" id="KW-0812">Transmembrane</keyword>
<evidence type="ECO:0000313" key="3">
    <source>
        <dbReference type="Proteomes" id="UP000031189"/>
    </source>
</evidence>
<keyword evidence="3" id="KW-1185">Reference proteome</keyword>
<protein>
    <submittedName>
        <fullName evidence="2">Uncharacterized protein</fullName>
    </submittedName>
</protein>
<dbReference type="OrthoDB" id="1754998at2"/>
<feature type="transmembrane region" description="Helical" evidence="1">
    <location>
        <begin position="14"/>
        <end position="37"/>
    </location>
</feature>
<feature type="transmembrane region" description="Helical" evidence="1">
    <location>
        <begin position="44"/>
        <end position="62"/>
    </location>
</feature>
<evidence type="ECO:0000313" key="2">
    <source>
        <dbReference type="EMBL" id="KHS56545.1"/>
    </source>
</evidence>
<dbReference type="STRING" id="1577792.QX51_12800"/>
<dbReference type="AlphaFoldDB" id="A0A0B3WPV4"/>
<proteinExistence type="predicted"/>
<name>A0A0B3WPV4_9FIRM</name>
<accession>A0A0B3WPV4</accession>
<dbReference type="Proteomes" id="UP000031189">
    <property type="component" value="Unassembled WGS sequence"/>
</dbReference>
<evidence type="ECO:0000256" key="1">
    <source>
        <dbReference type="SAM" id="Phobius"/>
    </source>
</evidence>